<protein>
    <submittedName>
        <fullName evidence="1">Uncharacterized protein</fullName>
    </submittedName>
</protein>
<evidence type="ECO:0000313" key="1">
    <source>
        <dbReference type="EMBL" id="CAF1519151.1"/>
    </source>
</evidence>
<accession>A0A815U8Y1</accession>
<organism evidence="1 2">
    <name type="scientific">Adineta steineri</name>
    <dbReference type="NCBI Taxonomy" id="433720"/>
    <lineage>
        <taxon>Eukaryota</taxon>
        <taxon>Metazoa</taxon>
        <taxon>Spiralia</taxon>
        <taxon>Gnathifera</taxon>
        <taxon>Rotifera</taxon>
        <taxon>Eurotatoria</taxon>
        <taxon>Bdelloidea</taxon>
        <taxon>Adinetida</taxon>
        <taxon>Adinetidae</taxon>
        <taxon>Adineta</taxon>
    </lineage>
</organism>
<dbReference type="AlphaFoldDB" id="A0A815U8Y1"/>
<gene>
    <name evidence="1" type="ORF">IZO911_LOCUS45795</name>
</gene>
<sequence length="54" mass="5933">ITVDIKTLAEDLSACRYSQGRSHPLHAVIETNPDALEIANALDEERQINGSRSL</sequence>
<dbReference type="Proteomes" id="UP000663860">
    <property type="component" value="Unassembled WGS sequence"/>
</dbReference>
<dbReference type="EMBL" id="CAJNOE010005450">
    <property type="protein sequence ID" value="CAF1519151.1"/>
    <property type="molecule type" value="Genomic_DNA"/>
</dbReference>
<feature type="non-terminal residue" evidence="1">
    <location>
        <position position="54"/>
    </location>
</feature>
<evidence type="ECO:0000313" key="2">
    <source>
        <dbReference type="Proteomes" id="UP000663860"/>
    </source>
</evidence>
<reference evidence="1" key="1">
    <citation type="submission" date="2021-02" db="EMBL/GenBank/DDBJ databases">
        <authorList>
            <person name="Nowell W R."/>
        </authorList>
    </citation>
    <scope>NUCLEOTIDE SEQUENCE</scope>
</reference>
<comment type="caution">
    <text evidence="1">The sequence shown here is derived from an EMBL/GenBank/DDBJ whole genome shotgun (WGS) entry which is preliminary data.</text>
</comment>
<proteinExistence type="predicted"/>
<feature type="non-terminal residue" evidence="1">
    <location>
        <position position="1"/>
    </location>
</feature>
<name>A0A815U8Y1_9BILA</name>